<dbReference type="Pfam" id="PF03644">
    <property type="entry name" value="Glyco_hydro_85"/>
    <property type="match status" value="1"/>
</dbReference>
<feature type="transmembrane region" description="Helical" evidence="1">
    <location>
        <begin position="477"/>
        <end position="496"/>
    </location>
</feature>
<reference evidence="4" key="2">
    <citation type="submission" date="2016-06" db="UniProtKB">
        <authorList>
            <consortium name="WormBaseParasite"/>
        </authorList>
    </citation>
    <scope>IDENTIFICATION</scope>
</reference>
<evidence type="ECO:0000256" key="1">
    <source>
        <dbReference type="SAM" id="Phobius"/>
    </source>
</evidence>
<keyword evidence="1" id="KW-1133">Transmembrane helix</keyword>
<dbReference type="PANTHER" id="PTHR13246:SF1">
    <property type="entry name" value="CYTOSOLIC ENDO-BETA-N-ACETYLGLUCOSAMINIDASE"/>
    <property type="match status" value="1"/>
</dbReference>
<keyword evidence="3" id="KW-1185">Reference proteome</keyword>
<dbReference type="GO" id="GO:0005829">
    <property type="term" value="C:cytosol"/>
    <property type="evidence" value="ECO:0007669"/>
    <property type="project" value="UniProtKB-SubCell"/>
</dbReference>
<evidence type="ECO:0000313" key="4">
    <source>
        <dbReference type="WBParaSite" id="GPLIN_000654900"/>
    </source>
</evidence>
<proteinExistence type="predicted"/>
<dbReference type="PANTHER" id="PTHR13246">
    <property type="entry name" value="ENDO BETA N-ACETYLGLUCOSAMINIDASE"/>
    <property type="match status" value="1"/>
</dbReference>
<organism evidence="3 4">
    <name type="scientific">Globodera pallida</name>
    <name type="common">Potato cyst nematode worm</name>
    <name type="synonym">Heterodera pallida</name>
    <dbReference type="NCBI Taxonomy" id="36090"/>
    <lineage>
        <taxon>Eukaryota</taxon>
        <taxon>Metazoa</taxon>
        <taxon>Ecdysozoa</taxon>
        <taxon>Nematoda</taxon>
        <taxon>Chromadorea</taxon>
        <taxon>Rhabditida</taxon>
        <taxon>Tylenchina</taxon>
        <taxon>Tylenchomorpha</taxon>
        <taxon>Tylenchoidea</taxon>
        <taxon>Heteroderidae</taxon>
        <taxon>Heteroderinae</taxon>
        <taxon>Globodera</taxon>
    </lineage>
</organism>
<name>A0A183C106_GLOPA</name>
<evidence type="ECO:0000313" key="3">
    <source>
        <dbReference type="Proteomes" id="UP000050741"/>
    </source>
</evidence>
<dbReference type="WBParaSite" id="GPLIN_000654900">
    <property type="protein sequence ID" value="GPLIN_000654900"/>
    <property type="gene ID" value="GPLIN_000654900"/>
</dbReference>
<feature type="domain" description="Cytosolic endo-beta-N-acetylglucosaminidase TIM barrel" evidence="2">
    <location>
        <begin position="54"/>
        <end position="143"/>
    </location>
</feature>
<protein>
    <submittedName>
        <fullName evidence="4">Glyco_hydro_85 domain-containing protein</fullName>
    </submittedName>
</protein>
<accession>A0A183C106</accession>
<keyword evidence="1" id="KW-0812">Transmembrane</keyword>
<dbReference type="AlphaFoldDB" id="A0A183C106"/>
<dbReference type="GO" id="GO:0033925">
    <property type="term" value="F:mannosyl-glycoprotein endo-beta-N-acetylglucosaminidase activity"/>
    <property type="evidence" value="ECO:0007669"/>
    <property type="project" value="UniProtKB-EC"/>
</dbReference>
<dbReference type="InterPro" id="IPR005201">
    <property type="entry name" value="TIM_ENGase"/>
</dbReference>
<sequence length="508" mass="57036">MTIEEAIWTTKAYLEVEYVLKKVKMAHKHGVLILGTFIIENAHLCQQTWMVNQHRKNEMHDKVHNDAKVIWYDSVTMNGKLAWQNALNTNNLLSMAFTPITAGGKSTFNKQSGLSSHPRKSSQKRRFLIFTLESTFLGVDVWEMEVGIVYNRNFCAPIGCANGTFARNLQPFYLCSVAFGKDMEAGLIVTGMGIHDLFLCDIPIEETDEKIELRYQCSHPIDLIVTVTGGRESLHFCQHSTASNEANDRHEKLALFEANFFDRDRASQHPLHMTTHQLVHTFETIEQCSTNCPRSCVMQVLEELEMMPRWICDPSQMEQNNAQHSILTKNAPSNARSLRPLLNDAGNADGSALYALSHNQFLLIIAPVASAVQANFFDRDRASQHPLHMTTHQLVHTFETIEQCSTNCPRSCVMQVLEELEMMPRWICDPSQVEQNNAQHSILTKNAPSNARSLRPLLNDAGNADGGALYALSHNQFLLIIAPVACLLILCVAISLRRCNASSSMAAI</sequence>
<keyword evidence="1" id="KW-0472">Membrane</keyword>
<reference evidence="3" key="1">
    <citation type="submission" date="2014-05" db="EMBL/GenBank/DDBJ databases">
        <title>The genome and life-stage specific transcriptomes of Globodera pallida elucidate key aspects of plant parasitism by a cyst nematode.</title>
        <authorList>
            <person name="Cotton J.A."/>
            <person name="Lilley C.J."/>
            <person name="Jones L.M."/>
            <person name="Kikuchi T."/>
            <person name="Reid A.J."/>
            <person name="Thorpe P."/>
            <person name="Tsai I.J."/>
            <person name="Beasley H."/>
            <person name="Blok V."/>
            <person name="Cock P.J.A."/>
            <person name="Van den Akker S.E."/>
            <person name="Holroyd N."/>
            <person name="Hunt M."/>
            <person name="Mantelin S."/>
            <person name="Naghra H."/>
            <person name="Pain A."/>
            <person name="Palomares-Rius J.E."/>
            <person name="Zarowiecki M."/>
            <person name="Berriman M."/>
            <person name="Jones J.T."/>
            <person name="Urwin P.E."/>
        </authorList>
    </citation>
    <scope>NUCLEOTIDE SEQUENCE [LARGE SCALE GENOMIC DNA]</scope>
    <source>
        <strain evidence="3">Lindley</strain>
    </source>
</reference>
<dbReference type="Proteomes" id="UP000050741">
    <property type="component" value="Unassembled WGS sequence"/>
</dbReference>
<dbReference type="Gene3D" id="3.20.20.80">
    <property type="entry name" value="Glycosidases"/>
    <property type="match status" value="1"/>
</dbReference>
<evidence type="ECO:0000259" key="2">
    <source>
        <dbReference type="Pfam" id="PF03644"/>
    </source>
</evidence>
<dbReference type="InterPro" id="IPR032979">
    <property type="entry name" value="ENGase"/>
</dbReference>